<name>A0A563VYQ5_9CYAN</name>
<dbReference type="AlphaFoldDB" id="A0A563VYQ5"/>
<evidence type="ECO:0000313" key="1">
    <source>
        <dbReference type="EMBL" id="VEP16560.1"/>
    </source>
</evidence>
<protein>
    <submittedName>
        <fullName evidence="1">Uncharacterized protein</fullName>
    </submittedName>
</protein>
<reference evidence="1 2" key="1">
    <citation type="submission" date="2019-01" db="EMBL/GenBank/DDBJ databases">
        <authorList>
            <person name="Brito A."/>
        </authorList>
    </citation>
    <scope>NUCLEOTIDE SEQUENCE [LARGE SCALE GENOMIC DNA]</scope>
    <source>
        <strain evidence="1">1</strain>
    </source>
</reference>
<dbReference type="RefSeq" id="WP_186376273.1">
    <property type="nucleotide sequence ID" value="NZ_LR214198.1"/>
</dbReference>
<evidence type="ECO:0000313" key="2">
    <source>
        <dbReference type="Proteomes" id="UP000320055"/>
    </source>
</evidence>
<gene>
    <name evidence="1" type="ORF">H1P_4630006</name>
</gene>
<accession>A0A563VYQ5</accession>
<dbReference type="Proteomes" id="UP000320055">
    <property type="component" value="Unassembled WGS sequence"/>
</dbReference>
<keyword evidence="2" id="KW-1185">Reference proteome</keyword>
<organism evidence="1 2">
    <name type="scientific">Hyella patelloides LEGE 07179</name>
    <dbReference type="NCBI Taxonomy" id="945734"/>
    <lineage>
        <taxon>Bacteria</taxon>
        <taxon>Bacillati</taxon>
        <taxon>Cyanobacteriota</taxon>
        <taxon>Cyanophyceae</taxon>
        <taxon>Pleurocapsales</taxon>
        <taxon>Hyellaceae</taxon>
        <taxon>Hyella</taxon>
    </lineage>
</organism>
<dbReference type="EMBL" id="CAACVJ010000405">
    <property type="protein sequence ID" value="VEP16560.1"/>
    <property type="molecule type" value="Genomic_DNA"/>
</dbReference>
<sequence>MSHKNTADSVILFTPQQGRIRFGNGFNSKMKKMKLPELIDDYLCTQTDNTM</sequence>
<proteinExistence type="predicted"/>